<dbReference type="NCBIfam" id="TIGR00436">
    <property type="entry name" value="era"/>
    <property type="match status" value="1"/>
</dbReference>
<evidence type="ECO:0000313" key="13">
    <source>
        <dbReference type="Proteomes" id="UP000272781"/>
    </source>
</evidence>
<evidence type="ECO:0000256" key="6">
    <source>
        <dbReference type="HAMAP-Rule" id="MF_00367"/>
    </source>
</evidence>
<dbReference type="SUPFAM" id="SSF54814">
    <property type="entry name" value="Prokaryotic type KH domain (KH-domain type II)"/>
    <property type="match status" value="1"/>
</dbReference>
<dbReference type="InterPro" id="IPR004044">
    <property type="entry name" value="KH_dom_type_2"/>
</dbReference>
<proteinExistence type="inferred from homology"/>
<evidence type="ECO:0000256" key="5">
    <source>
        <dbReference type="ARBA" id="ARBA00023134"/>
    </source>
</evidence>
<dbReference type="InterPro" id="IPR030388">
    <property type="entry name" value="G_ERA_dom"/>
</dbReference>
<evidence type="ECO:0000259" key="10">
    <source>
        <dbReference type="PROSITE" id="PS51713"/>
    </source>
</evidence>
<feature type="binding site" evidence="6">
    <location>
        <begin position="19"/>
        <end position="26"/>
    </location>
    <ligand>
        <name>GTP</name>
        <dbReference type="ChEBI" id="CHEBI:37565"/>
    </ligand>
</feature>
<keyword evidence="3 6" id="KW-0547">Nucleotide-binding</keyword>
<reference evidence="12 13" key="2">
    <citation type="submission" date="2018-11" db="EMBL/GenBank/DDBJ databases">
        <title>Genomic Encyclopedia of Type Strains, Phase IV (KMG-IV): sequencing the most valuable type-strain genomes for metagenomic binning, comparative biology and taxonomic classification.</title>
        <authorList>
            <person name="Goeker M."/>
        </authorList>
    </citation>
    <scope>NUCLEOTIDE SEQUENCE [LARGE SCALE GENOMIC DNA]</scope>
    <source>
        <strain evidence="12 13">DSM 27783</strain>
    </source>
</reference>
<dbReference type="PANTHER" id="PTHR42698:SF1">
    <property type="entry name" value="GTPASE ERA, MITOCHONDRIAL"/>
    <property type="match status" value="1"/>
</dbReference>
<accession>A0AAJ4UXJ3</accession>
<dbReference type="Proteomes" id="UP000272781">
    <property type="component" value="Unassembled WGS sequence"/>
</dbReference>
<evidence type="ECO:0000313" key="12">
    <source>
        <dbReference type="EMBL" id="ROR39351.1"/>
    </source>
</evidence>
<keyword evidence="6" id="KW-1003">Cell membrane</keyword>
<dbReference type="EMBL" id="RJVK01000003">
    <property type="protein sequence ID" value="ROR39351.1"/>
    <property type="molecule type" value="Genomic_DNA"/>
</dbReference>
<comment type="subcellular location">
    <subcellularLocation>
        <location evidence="6">Cytoplasm</location>
    </subcellularLocation>
    <subcellularLocation>
        <location evidence="6">Cell membrane</location>
        <topology evidence="6">Peripheral membrane protein</topology>
    </subcellularLocation>
</comment>
<evidence type="ECO:0000256" key="2">
    <source>
        <dbReference type="ARBA" id="ARBA00020484"/>
    </source>
</evidence>
<dbReference type="NCBIfam" id="TIGR00231">
    <property type="entry name" value="small_GTP"/>
    <property type="match status" value="1"/>
</dbReference>
<dbReference type="InterPro" id="IPR006073">
    <property type="entry name" value="GTP-bd"/>
</dbReference>
<dbReference type="InterPro" id="IPR015946">
    <property type="entry name" value="KH_dom-like_a/b"/>
</dbReference>
<dbReference type="GO" id="GO:0000028">
    <property type="term" value="P:ribosomal small subunit assembly"/>
    <property type="evidence" value="ECO:0007669"/>
    <property type="project" value="TreeGrafter"/>
</dbReference>
<dbReference type="GO" id="GO:0005886">
    <property type="term" value="C:plasma membrane"/>
    <property type="evidence" value="ECO:0007669"/>
    <property type="project" value="UniProtKB-SubCell"/>
</dbReference>
<reference evidence="11" key="3">
    <citation type="submission" date="2019-06" db="EMBL/GenBank/DDBJ databases">
        <title>A comparative analysis of the Nautiliaceae.</title>
        <authorList>
            <person name="Grosche A."/>
            <person name="Smedile F."/>
            <person name="Vetriani C."/>
        </authorList>
    </citation>
    <scope>NUCLEOTIDE SEQUENCE</scope>
    <source>
        <strain evidence="11">TB6</strain>
    </source>
</reference>
<dbReference type="GO" id="GO:0005525">
    <property type="term" value="F:GTP binding"/>
    <property type="evidence" value="ECO:0007669"/>
    <property type="project" value="UniProtKB-UniRule"/>
</dbReference>
<dbReference type="InterPro" id="IPR027417">
    <property type="entry name" value="P-loop_NTPase"/>
</dbReference>
<dbReference type="Gene3D" id="3.30.300.20">
    <property type="match status" value="1"/>
</dbReference>
<dbReference type="HAMAP" id="MF_00367">
    <property type="entry name" value="GTPase_Era"/>
    <property type="match status" value="1"/>
</dbReference>
<dbReference type="Pfam" id="PF07650">
    <property type="entry name" value="KH_2"/>
    <property type="match status" value="1"/>
</dbReference>
<dbReference type="CDD" id="cd22534">
    <property type="entry name" value="KH-II_Era"/>
    <property type="match status" value="1"/>
</dbReference>
<evidence type="ECO:0000313" key="11">
    <source>
        <dbReference type="EMBL" id="QCI29228.1"/>
    </source>
</evidence>
<feature type="binding site" evidence="6">
    <location>
        <begin position="126"/>
        <end position="129"/>
    </location>
    <ligand>
        <name>GTP</name>
        <dbReference type="ChEBI" id="CHEBI:37565"/>
    </ligand>
</feature>
<evidence type="ECO:0000259" key="9">
    <source>
        <dbReference type="PROSITE" id="PS50823"/>
    </source>
</evidence>
<organism evidence="12 13">
    <name type="scientific">Caminibacter pacificus</name>
    <dbReference type="NCBI Taxonomy" id="1424653"/>
    <lineage>
        <taxon>Bacteria</taxon>
        <taxon>Pseudomonadati</taxon>
        <taxon>Campylobacterota</taxon>
        <taxon>Epsilonproteobacteria</taxon>
        <taxon>Nautiliales</taxon>
        <taxon>Nautiliaceae</taxon>
        <taxon>Caminibacter</taxon>
    </lineage>
</organism>
<keyword evidence="14" id="KW-1185">Reference proteome</keyword>
<dbReference type="GO" id="GO:0003924">
    <property type="term" value="F:GTPase activity"/>
    <property type="evidence" value="ECO:0007669"/>
    <property type="project" value="UniProtKB-UniRule"/>
</dbReference>
<keyword evidence="6" id="KW-0472">Membrane</keyword>
<evidence type="ECO:0000256" key="8">
    <source>
        <dbReference type="RuleBase" id="RU003761"/>
    </source>
</evidence>
<feature type="binding site" evidence="6">
    <location>
        <begin position="66"/>
        <end position="70"/>
    </location>
    <ligand>
        <name>GTP</name>
        <dbReference type="ChEBI" id="CHEBI:37565"/>
    </ligand>
</feature>
<reference evidence="14" key="1">
    <citation type="submission" date="2018-03" db="EMBL/GenBank/DDBJ databases">
        <title>A comparative analysis of the Nautiliaceae.</title>
        <authorList>
            <person name="Grosche A."/>
            <person name="Smedile F."/>
            <person name="Vetriani C."/>
        </authorList>
    </citation>
    <scope>NUCLEOTIDE SEQUENCE [LARGE SCALE GENOMIC DNA]</scope>
    <source>
        <strain evidence="14">TB6</strain>
    </source>
</reference>
<dbReference type="CDD" id="cd04163">
    <property type="entry name" value="Era"/>
    <property type="match status" value="1"/>
</dbReference>
<dbReference type="NCBIfam" id="NF000908">
    <property type="entry name" value="PRK00089.1"/>
    <property type="match status" value="1"/>
</dbReference>
<dbReference type="AlphaFoldDB" id="A0AAJ4UXJ3"/>
<dbReference type="InterPro" id="IPR009019">
    <property type="entry name" value="KH_sf_prok-type"/>
</dbReference>
<comment type="similarity">
    <text evidence="1 6 7 8">Belongs to the TRAFAC class TrmE-Era-EngA-EngB-Septin-like GTPase superfamily. Era GTPase family.</text>
</comment>
<dbReference type="PROSITE" id="PS51713">
    <property type="entry name" value="G_ERA"/>
    <property type="match status" value="1"/>
</dbReference>
<comment type="function">
    <text evidence="6">An essential GTPase that binds both GDP and GTP, with rapid nucleotide exchange. Plays a role in 16S rRNA processing and 30S ribosomal subunit biogenesis and possibly also in cell cycle regulation and energy metabolism.</text>
</comment>
<comment type="caution">
    <text evidence="7">Lacks conserved residue(s) required for the propagation of feature annotation.</text>
</comment>
<dbReference type="GO" id="GO:0005829">
    <property type="term" value="C:cytosol"/>
    <property type="evidence" value="ECO:0007669"/>
    <property type="project" value="TreeGrafter"/>
</dbReference>
<evidence type="ECO:0000256" key="3">
    <source>
        <dbReference type="ARBA" id="ARBA00022741"/>
    </source>
</evidence>
<dbReference type="SUPFAM" id="SSF52540">
    <property type="entry name" value="P-loop containing nucleoside triphosphate hydrolases"/>
    <property type="match status" value="1"/>
</dbReference>
<dbReference type="Pfam" id="PF01926">
    <property type="entry name" value="MMR_HSR1"/>
    <property type="match status" value="1"/>
</dbReference>
<keyword evidence="5 6" id="KW-0342">GTP-binding</keyword>
<dbReference type="EMBL" id="CP027432">
    <property type="protein sequence ID" value="QCI29228.1"/>
    <property type="molecule type" value="Genomic_DNA"/>
</dbReference>
<dbReference type="GO" id="GO:0070181">
    <property type="term" value="F:small ribosomal subunit rRNA binding"/>
    <property type="evidence" value="ECO:0007669"/>
    <property type="project" value="UniProtKB-UniRule"/>
</dbReference>
<dbReference type="InterPro" id="IPR005225">
    <property type="entry name" value="Small_GTP-bd"/>
</dbReference>
<feature type="domain" description="KH type-2" evidence="9">
    <location>
        <begin position="199"/>
        <end position="283"/>
    </location>
</feature>
<keyword evidence="4 6" id="KW-0694">RNA-binding</keyword>
<feature type="domain" description="Era-type G" evidence="10">
    <location>
        <begin position="11"/>
        <end position="176"/>
    </location>
</feature>
<dbReference type="PANTHER" id="PTHR42698">
    <property type="entry name" value="GTPASE ERA"/>
    <property type="match status" value="1"/>
</dbReference>
<protein>
    <recommendedName>
        <fullName evidence="2 6">GTPase Era</fullName>
    </recommendedName>
</protein>
<dbReference type="GO" id="GO:0043024">
    <property type="term" value="F:ribosomal small subunit binding"/>
    <property type="evidence" value="ECO:0007669"/>
    <property type="project" value="TreeGrafter"/>
</dbReference>
<dbReference type="Proteomes" id="UP000298805">
    <property type="component" value="Chromosome"/>
</dbReference>
<evidence type="ECO:0000256" key="1">
    <source>
        <dbReference type="ARBA" id="ARBA00007921"/>
    </source>
</evidence>
<evidence type="ECO:0000256" key="4">
    <source>
        <dbReference type="ARBA" id="ARBA00022884"/>
    </source>
</evidence>
<keyword evidence="6" id="KW-0690">Ribosome biogenesis</keyword>
<keyword evidence="6" id="KW-0699">rRNA-binding</keyword>
<evidence type="ECO:0000256" key="7">
    <source>
        <dbReference type="PROSITE-ProRule" id="PRU01050"/>
    </source>
</evidence>
<dbReference type="PROSITE" id="PS50823">
    <property type="entry name" value="KH_TYPE_2"/>
    <property type="match status" value="1"/>
</dbReference>
<name>A0AAJ4UXJ3_9BACT</name>
<dbReference type="Gene3D" id="3.40.50.300">
    <property type="entry name" value="P-loop containing nucleotide triphosphate hydrolases"/>
    <property type="match status" value="1"/>
</dbReference>
<comment type="subunit">
    <text evidence="6">Monomer.</text>
</comment>
<sequence>MEEKEESRGIKSGFVGILGKPNAGKSTLLNWLLGEKIALVSPKANASRKRVNAIVMHGDDQIILLDTPGLHEKEKLLNKFMLKEALKALGDSDLVLFLADVRDDLDGYKWFLELNKKKIPHIVVLTKTDLVNQEEIENKKRAYEKLGEALAVVPISAVEGKGKDELLDEIVKHLPEHPYYYDPEIISTEHIRNIYKELIREALFEKLGDELPYETDVLIDKIEEFDNLDKVYATIIVERPSQKGMIIGKKGRKIKEIGMYARKLLEQFSGKKIYLELYVKVVPGWSKNKKMLEELGYEVE</sequence>
<dbReference type="InterPro" id="IPR005662">
    <property type="entry name" value="GTPase_Era-like"/>
</dbReference>
<keyword evidence="6" id="KW-0963">Cytoplasm</keyword>
<gene>
    <name evidence="6" type="primary">era</name>
    <name evidence="11" type="ORF">C6V80_07230</name>
    <name evidence="12" type="ORF">EDC58_1291</name>
</gene>
<evidence type="ECO:0000313" key="14">
    <source>
        <dbReference type="Proteomes" id="UP000298805"/>
    </source>
</evidence>